<feature type="domain" description="HTH cro/C1-type" evidence="2">
    <location>
        <begin position="17"/>
        <end position="71"/>
    </location>
</feature>
<keyword evidence="1" id="KW-0238">DNA-binding</keyword>
<feature type="domain" description="HTH cro/C1-type" evidence="2">
    <location>
        <begin position="90"/>
        <end position="144"/>
    </location>
</feature>
<proteinExistence type="predicted"/>
<evidence type="ECO:0000313" key="3">
    <source>
        <dbReference type="EMBL" id="CUV45046.1"/>
    </source>
</evidence>
<dbReference type="PANTHER" id="PTHR46558">
    <property type="entry name" value="TRACRIPTIONAL REGULATORY PROTEIN-RELATED-RELATED"/>
    <property type="match status" value="1"/>
</dbReference>
<dbReference type="SUPFAM" id="SSF47413">
    <property type="entry name" value="lambda repressor-like DNA-binding domains"/>
    <property type="match status" value="2"/>
</dbReference>
<evidence type="ECO:0000256" key="1">
    <source>
        <dbReference type="ARBA" id="ARBA00023125"/>
    </source>
</evidence>
<dbReference type="CDD" id="cd00093">
    <property type="entry name" value="HTH_XRE"/>
    <property type="match status" value="2"/>
</dbReference>
<dbReference type="AlphaFoldDB" id="A0A0S4WDZ7"/>
<dbReference type="Pfam" id="PF13560">
    <property type="entry name" value="HTH_31"/>
    <property type="match status" value="1"/>
</dbReference>
<dbReference type="EMBL" id="LN899827">
    <property type="protein sequence ID" value="CUV45046.1"/>
    <property type="molecule type" value="Genomic_DNA"/>
</dbReference>
<dbReference type="SMART" id="SM00530">
    <property type="entry name" value="HTH_XRE"/>
    <property type="match status" value="2"/>
</dbReference>
<dbReference type="PANTHER" id="PTHR46558:SF4">
    <property type="entry name" value="DNA-BIDING PHAGE PROTEIN"/>
    <property type="match status" value="1"/>
</dbReference>
<protein>
    <submittedName>
        <fullName evidence="3">Transcriptional regulator</fullName>
    </submittedName>
</protein>
<reference evidence="3" key="1">
    <citation type="submission" date="2015-10" db="EMBL/GenBank/DDBJ databases">
        <authorList>
            <person name="Gilbert D.G."/>
        </authorList>
    </citation>
    <scope>NUCLEOTIDE SEQUENCE</scope>
    <source>
        <strain evidence="3">Phyl III-seqv23</strain>
    </source>
</reference>
<evidence type="ECO:0000259" key="2">
    <source>
        <dbReference type="PROSITE" id="PS50943"/>
    </source>
</evidence>
<dbReference type="InterPro" id="IPR001387">
    <property type="entry name" value="Cro/C1-type_HTH"/>
</dbReference>
<name>A0A0S4WDZ7_RALSL</name>
<dbReference type="GO" id="GO:0003677">
    <property type="term" value="F:DNA binding"/>
    <property type="evidence" value="ECO:0007669"/>
    <property type="project" value="UniProtKB-KW"/>
</dbReference>
<gene>
    <name evidence="3" type="ORF">TO10_v1_240033</name>
</gene>
<organism evidence="3">
    <name type="scientific">Ralstonia solanacearum</name>
    <name type="common">Pseudomonas solanacearum</name>
    <dbReference type="NCBI Taxonomy" id="305"/>
    <lineage>
        <taxon>Bacteria</taxon>
        <taxon>Pseudomonadati</taxon>
        <taxon>Pseudomonadota</taxon>
        <taxon>Betaproteobacteria</taxon>
        <taxon>Burkholderiales</taxon>
        <taxon>Burkholderiaceae</taxon>
        <taxon>Ralstonia</taxon>
        <taxon>Ralstonia solanacearum species complex</taxon>
    </lineage>
</organism>
<dbReference type="Pfam" id="PF01381">
    <property type="entry name" value="HTH_3"/>
    <property type="match status" value="1"/>
</dbReference>
<accession>A0A0S4WDZ7</accession>
<dbReference type="InterPro" id="IPR010982">
    <property type="entry name" value="Lambda_DNA-bd_dom_sf"/>
</dbReference>
<sequence>MVPSSMQDLAQLFVTEMRRRRQAMGLSQQALGDMLGLDRNTISRIERGAPNLSLLNAAEIATALGTSLSAMLDERAKPEPDEVQAFGSRVRERRTAKGWNQRELAERIGVDRNWVSAIESGRQNVSLQTLRKFADALSVAPTDLLR</sequence>
<dbReference type="Gene3D" id="1.10.260.40">
    <property type="entry name" value="lambda repressor-like DNA-binding domains"/>
    <property type="match status" value="2"/>
</dbReference>
<dbReference type="PROSITE" id="PS50943">
    <property type="entry name" value="HTH_CROC1"/>
    <property type="match status" value="2"/>
</dbReference>